<dbReference type="GO" id="GO:0006351">
    <property type="term" value="P:DNA-templated transcription"/>
    <property type="evidence" value="ECO:0007669"/>
    <property type="project" value="InterPro"/>
</dbReference>
<evidence type="ECO:0000256" key="1">
    <source>
        <dbReference type="ARBA" id="ARBA00004123"/>
    </source>
</evidence>
<keyword evidence="5" id="KW-1185">Reference proteome</keyword>
<accession>A0A6J3MDX2</accession>
<proteinExistence type="predicted"/>
<dbReference type="AlphaFoldDB" id="A0A6J3MDX2"/>
<reference evidence="6" key="1">
    <citation type="submission" date="2020-01" db="EMBL/GenBank/DDBJ databases">
        <authorList>
            <consortium name="DOE Joint Genome Institute"/>
            <person name="Haridas S."/>
            <person name="Albert R."/>
            <person name="Binder M."/>
            <person name="Bloem J."/>
            <person name="Labutti K."/>
            <person name="Salamov A."/>
            <person name="Andreopoulos B."/>
            <person name="Baker S.E."/>
            <person name="Barry K."/>
            <person name="Bills G."/>
            <person name="Bluhm B.H."/>
            <person name="Cannon C."/>
            <person name="Castanera R."/>
            <person name="Culley D.E."/>
            <person name="Daum C."/>
            <person name="Ezra D."/>
            <person name="Gonzalez J.B."/>
            <person name="Henrissat B."/>
            <person name="Kuo A."/>
            <person name="Liang C."/>
            <person name="Lipzen A."/>
            <person name="Lutzoni F."/>
            <person name="Magnuson J."/>
            <person name="Mondo S."/>
            <person name="Nolan M."/>
            <person name="Ohm R."/>
            <person name="Pangilinan J."/>
            <person name="Park H.-J."/>
            <person name="Ramirez L."/>
            <person name="Alfaro M."/>
            <person name="Sun H."/>
            <person name="Tritt A."/>
            <person name="Yoshinaga Y."/>
            <person name="Zwiers L.-H."/>
            <person name="Turgeon B.G."/>
            <person name="Goodwin S.B."/>
            <person name="Spatafora J.W."/>
            <person name="Crous P.W."/>
            <person name="Grigoriev I.V."/>
        </authorList>
    </citation>
    <scope>NUCLEOTIDE SEQUENCE</scope>
    <source>
        <strain evidence="6">CBS 342.82</strain>
    </source>
</reference>
<dbReference type="GO" id="GO:0008270">
    <property type="term" value="F:zinc ion binding"/>
    <property type="evidence" value="ECO:0007669"/>
    <property type="project" value="InterPro"/>
</dbReference>
<dbReference type="GeneID" id="54366009"/>
<gene>
    <name evidence="6" type="ORF">K489DRAFT_419489</name>
</gene>
<evidence type="ECO:0000313" key="5">
    <source>
        <dbReference type="Proteomes" id="UP000504637"/>
    </source>
</evidence>
<dbReference type="Proteomes" id="UP000504637">
    <property type="component" value="Unplaced"/>
</dbReference>
<dbReference type="SMART" id="SM00906">
    <property type="entry name" value="Fungal_trans"/>
    <property type="match status" value="1"/>
</dbReference>
<dbReference type="InterPro" id="IPR007219">
    <property type="entry name" value="XnlR_reg_dom"/>
</dbReference>
<feature type="region of interest" description="Disordered" evidence="3">
    <location>
        <begin position="1"/>
        <end position="47"/>
    </location>
</feature>
<dbReference type="OrthoDB" id="762982at2759"/>
<feature type="domain" description="Xylanolytic transcriptional activator regulatory" evidence="4">
    <location>
        <begin position="322"/>
        <end position="396"/>
    </location>
</feature>
<dbReference type="CDD" id="cd12148">
    <property type="entry name" value="fungal_TF_MHR"/>
    <property type="match status" value="1"/>
</dbReference>
<organism evidence="6">
    <name type="scientific">Dissoconium aciculare CBS 342.82</name>
    <dbReference type="NCBI Taxonomy" id="1314786"/>
    <lineage>
        <taxon>Eukaryota</taxon>
        <taxon>Fungi</taxon>
        <taxon>Dikarya</taxon>
        <taxon>Ascomycota</taxon>
        <taxon>Pezizomycotina</taxon>
        <taxon>Dothideomycetes</taxon>
        <taxon>Dothideomycetidae</taxon>
        <taxon>Mycosphaerellales</taxon>
        <taxon>Dissoconiaceae</taxon>
        <taxon>Dissoconium</taxon>
    </lineage>
</organism>
<reference evidence="6" key="3">
    <citation type="submission" date="2025-08" db="UniProtKB">
        <authorList>
            <consortium name="RefSeq"/>
        </authorList>
    </citation>
    <scope>IDENTIFICATION</scope>
    <source>
        <strain evidence="6">CBS 342.82</strain>
    </source>
</reference>
<dbReference type="PANTHER" id="PTHR31001">
    <property type="entry name" value="UNCHARACTERIZED TRANSCRIPTIONAL REGULATORY PROTEIN"/>
    <property type="match status" value="1"/>
</dbReference>
<protein>
    <submittedName>
        <fullName evidence="6">Fungal-specific transcription factor</fullName>
    </submittedName>
</protein>
<evidence type="ECO:0000256" key="3">
    <source>
        <dbReference type="SAM" id="MobiDB-lite"/>
    </source>
</evidence>
<keyword evidence="2" id="KW-0539">Nucleus</keyword>
<dbReference type="GO" id="GO:0003677">
    <property type="term" value="F:DNA binding"/>
    <property type="evidence" value="ECO:0007669"/>
    <property type="project" value="InterPro"/>
</dbReference>
<comment type="subcellular location">
    <subcellularLocation>
        <location evidence="1">Nucleus</location>
    </subcellularLocation>
</comment>
<reference evidence="6" key="2">
    <citation type="submission" date="2020-04" db="EMBL/GenBank/DDBJ databases">
        <authorList>
            <consortium name="NCBI Genome Project"/>
        </authorList>
    </citation>
    <scope>NUCLEOTIDE SEQUENCE</scope>
    <source>
        <strain evidence="6">CBS 342.82</strain>
    </source>
</reference>
<dbReference type="InterPro" id="IPR050613">
    <property type="entry name" value="Sec_Metabolite_Reg"/>
</dbReference>
<feature type="region of interest" description="Disordered" evidence="3">
    <location>
        <begin position="714"/>
        <end position="744"/>
    </location>
</feature>
<dbReference type="PANTHER" id="PTHR31001:SF49">
    <property type="entry name" value="ZN(II)2CYS6 TRANSCRIPTION FACTOR (EUROFUNG)"/>
    <property type="match status" value="1"/>
</dbReference>
<evidence type="ECO:0000256" key="2">
    <source>
        <dbReference type="ARBA" id="ARBA00023242"/>
    </source>
</evidence>
<evidence type="ECO:0000313" key="6">
    <source>
        <dbReference type="RefSeq" id="XP_033463246.1"/>
    </source>
</evidence>
<sequence>MVAQNQPTPPSSTSSNNGASPDGNPYRVVRTRKRGSPAGVNASSDDMQNRIDRLEGLVLSLMTSGASGAPTAVAQAAIAASRSESFSTASEPVSDHTPIDMITEEGEGEESEVENLSHGIGVMKMDGAKAIFASEAHWYAILCEISEVKKYFDCHKEDFKQRMATYEASQVRDANDGLAFLLQSLPPKDKSELLAEYPPKVDADRLIARYFNAYDPSVHIIHGPSFQKQYHKHWLNPSESSVVWLALNFSMMTLALQSYSRAADEPPEYRGRCLHLSHEYRKLTAQCLQLADITQPISHMLEAMVLYMLAEYGRSKDAEPGVLLLVSICVRLAMRMGYHRDPAPHPAITPFQGEIRRRVWTFICGFDSLVSFQFGLPAMIKTDHMDTESPRNLYDDELFEDMKALPPSRPVSEATPMSYMITKSKMNYLFGRIVERAQSLTNPMSYEETMKADHELRETRAQYPPLLRARSFAESARDPANLIMQRIGLEMMFLRCLFVLHRKFIMRGREQSKYAYSRRTCLDASLELLGHQATLHAESQPGGRLRSVKWSISSLTTNDFLLAAMLICSDLHHTASEERNGRKPGAAASVPDLYDPGKREEMLQAVEHCIVIWDQARDASMEAYKGAHALRVMVEKIRPITERRKTHALGAPTGAANELNGQLSHNVNGQPSNPLLPTSFNNTFTGVSSNGAKIEDLAPEQSAAMTLGLLSSGGMPPGPSFVMNGPPSGPSGGTGSSEPRSPQYPMGMAGLLNDNGIPERTGLTPGYSGGDVHGGPLSPMSQMLVQGSGAAGGMTGLMGGTDGLGADIDWSAWDSYIQGSGNGGMDSAQFWPMNLDLNMDVTQQQQPTANSSANASVFMGAPNNGSML</sequence>
<evidence type="ECO:0000259" key="4">
    <source>
        <dbReference type="SMART" id="SM00906"/>
    </source>
</evidence>
<feature type="compositionally biased region" description="Low complexity" evidence="3">
    <location>
        <begin position="1"/>
        <end position="17"/>
    </location>
</feature>
<name>A0A6J3MDX2_9PEZI</name>
<dbReference type="GO" id="GO:0005634">
    <property type="term" value="C:nucleus"/>
    <property type="evidence" value="ECO:0007669"/>
    <property type="project" value="UniProtKB-SubCell"/>
</dbReference>
<dbReference type="Pfam" id="PF04082">
    <property type="entry name" value="Fungal_trans"/>
    <property type="match status" value="1"/>
</dbReference>
<dbReference type="RefSeq" id="XP_033463246.1">
    <property type="nucleotide sequence ID" value="XM_033608209.1"/>
</dbReference>